<keyword evidence="2" id="KW-1185">Reference proteome</keyword>
<proteinExistence type="predicted"/>
<gene>
    <name evidence="1" type="ORF">ACOLOM_LOCUS14333</name>
</gene>
<feature type="non-terminal residue" evidence="1">
    <location>
        <position position="1"/>
    </location>
</feature>
<sequence>HESSAVAEDLVNSLNLLLDNLDIPIEIESPYDLTPSLLLAILESTLKSRLPLSDKLRTASSPQSKVEAIKVFLGVLGSDVLQRDLSSIDPRRLARGEFKEVAYVGGLLVQVAKQSGMLSQDQEEIIDVDPNSSYSDSIIDHFNQLRLGE</sequence>
<name>A0ACA9R809_9GLOM</name>
<protein>
    <submittedName>
        <fullName evidence="1">9715_t:CDS:1</fullName>
    </submittedName>
</protein>
<feature type="non-terminal residue" evidence="1">
    <location>
        <position position="149"/>
    </location>
</feature>
<dbReference type="EMBL" id="CAJVPT010072036">
    <property type="protein sequence ID" value="CAG8781301.1"/>
    <property type="molecule type" value="Genomic_DNA"/>
</dbReference>
<organism evidence="1 2">
    <name type="scientific">Acaulospora colombiana</name>
    <dbReference type="NCBI Taxonomy" id="27376"/>
    <lineage>
        <taxon>Eukaryota</taxon>
        <taxon>Fungi</taxon>
        <taxon>Fungi incertae sedis</taxon>
        <taxon>Mucoromycota</taxon>
        <taxon>Glomeromycotina</taxon>
        <taxon>Glomeromycetes</taxon>
        <taxon>Diversisporales</taxon>
        <taxon>Acaulosporaceae</taxon>
        <taxon>Acaulospora</taxon>
    </lineage>
</organism>
<accession>A0ACA9R809</accession>
<evidence type="ECO:0000313" key="2">
    <source>
        <dbReference type="Proteomes" id="UP000789525"/>
    </source>
</evidence>
<comment type="caution">
    <text evidence="1">The sequence shown here is derived from an EMBL/GenBank/DDBJ whole genome shotgun (WGS) entry which is preliminary data.</text>
</comment>
<dbReference type="Proteomes" id="UP000789525">
    <property type="component" value="Unassembled WGS sequence"/>
</dbReference>
<reference evidence="1" key="1">
    <citation type="submission" date="2021-06" db="EMBL/GenBank/DDBJ databases">
        <authorList>
            <person name="Kallberg Y."/>
            <person name="Tangrot J."/>
            <person name="Rosling A."/>
        </authorList>
    </citation>
    <scope>NUCLEOTIDE SEQUENCE</scope>
    <source>
        <strain evidence="1">CL356</strain>
    </source>
</reference>
<evidence type="ECO:0000313" key="1">
    <source>
        <dbReference type="EMBL" id="CAG8781301.1"/>
    </source>
</evidence>